<dbReference type="GeneID" id="114449227"/>
<accession>A0A6P7JZW4</accession>
<protein>
    <submittedName>
        <fullName evidence="2">Uncharacterized protein LOC114449227</fullName>
    </submittedName>
</protein>
<dbReference type="AlphaFoldDB" id="A0A6P7JZW4"/>
<name>A0A6P7JZW4_9TELE</name>
<keyword evidence="1" id="KW-1185">Reference proteome</keyword>
<dbReference type="InParanoid" id="A0A6P7JZW4"/>
<dbReference type="RefSeq" id="XP_028282504.1">
    <property type="nucleotide sequence ID" value="XM_028426703.1"/>
</dbReference>
<sequence>MNTFKKDISSEKVKVNELSDSDRKLLKEFKQELTDTISALLADASVEVFHQKFSTHLVSHVQNNVNGVIGNYVRKGLKTERTEEKLRAGQHNSYIAYMSATSSSKPAGVAVQTHAEKIQTSTTTGTILDVRVLSETTGTKVVILTQDKNGRLTKMQELNPSTKPASETVTLIYRPKSAQYPDGHYDVQINDKIVTVDNKGKSCLFHALARGMKPDASDEEISSEAGRLRTLEADTLLKHPGQWEPFIKRKEWTDAIREGDWYMEEGAGPKKIIKENKKVLKTEVGKVKLYKEWQKYKQPYSNLGKIINADHQPPDRNQVVNLLR</sequence>
<dbReference type="Proteomes" id="UP000515145">
    <property type="component" value="Chromosome 17"/>
</dbReference>
<evidence type="ECO:0000313" key="1">
    <source>
        <dbReference type="Proteomes" id="UP000515145"/>
    </source>
</evidence>
<reference evidence="2" key="1">
    <citation type="submission" date="2025-08" db="UniProtKB">
        <authorList>
            <consortium name="RefSeq"/>
        </authorList>
    </citation>
    <scope>IDENTIFICATION</scope>
</reference>
<evidence type="ECO:0000313" key="2">
    <source>
        <dbReference type="RefSeq" id="XP_028282504.1"/>
    </source>
</evidence>
<gene>
    <name evidence="2" type="primary">LOC114449227</name>
</gene>
<organism evidence="1 2">
    <name type="scientific">Parambassis ranga</name>
    <name type="common">Indian glassy fish</name>
    <dbReference type="NCBI Taxonomy" id="210632"/>
    <lineage>
        <taxon>Eukaryota</taxon>
        <taxon>Metazoa</taxon>
        <taxon>Chordata</taxon>
        <taxon>Craniata</taxon>
        <taxon>Vertebrata</taxon>
        <taxon>Euteleostomi</taxon>
        <taxon>Actinopterygii</taxon>
        <taxon>Neopterygii</taxon>
        <taxon>Teleostei</taxon>
        <taxon>Neoteleostei</taxon>
        <taxon>Acanthomorphata</taxon>
        <taxon>Ovalentaria</taxon>
        <taxon>Ambassidae</taxon>
        <taxon>Parambassis</taxon>
    </lineage>
</organism>
<proteinExistence type="predicted"/>